<dbReference type="InterPro" id="IPR002942">
    <property type="entry name" value="S4_RNA-bd"/>
</dbReference>
<keyword evidence="3" id="KW-0346">Stress response</keyword>
<dbReference type="CDD" id="cd00165">
    <property type="entry name" value="S4"/>
    <property type="match status" value="1"/>
</dbReference>
<keyword evidence="4" id="KW-1185">Reference proteome</keyword>
<dbReference type="EMBL" id="JACIJB010000004">
    <property type="protein sequence ID" value="MBB5660539.1"/>
    <property type="molecule type" value="Genomic_DNA"/>
</dbReference>
<dbReference type="OrthoDB" id="9797176at2"/>
<dbReference type="Proteomes" id="UP000548978">
    <property type="component" value="Unassembled WGS sequence"/>
</dbReference>
<keyword evidence="1" id="KW-0694">RNA-binding</keyword>
<evidence type="ECO:0000313" key="3">
    <source>
        <dbReference type="EMBL" id="MBB5660539.1"/>
    </source>
</evidence>
<dbReference type="Gene3D" id="3.10.290.10">
    <property type="entry name" value="RNA-binding S4 domain"/>
    <property type="match status" value="1"/>
</dbReference>
<evidence type="ECO:0000313" key="4">
    <source>
        <dbReference type="Proteomes" id="UP000548978"/>
    </source>
</evidence>
<gene>
    <name evidence="3" type="ORF">FHS65_001285</name>
</gene>
<evidence type="ECO:0000259" key="2">
    <source>
        <dbReference type="SMART" id="SM00363"/>
    </source>
</evidence>
<evidence type="ECO:0000256" key="1">
    <source>
        <dbReference type="PROSITE-ProRule" id="PRU00182"/>
    </source>
</evidence>
<feature type="domain" description="RNA-binding S4" evidence="2">
    <location>
        <begin position="8"/>
        <end position="72"/>
    </location>
</feature>
<dbReference type="Pfam" id="PF01479">
    <property type="entry name" value="S4"/>
    <property type="match status" value="1"/>
</dbReference>
<dbReference type="AlphaFoldDB" id="A0A7W9A354"/>
<dbReference type="RefSeq" id="WP_123287903.1">
    <property type="nucleotide sequence ID" value="NZ_JACIJB010000004.1"/>
</dbReference>
<dbReference type="SUPFAM" id="SSF55174">
    <property type="entry name" value="Alpha-L RNA-binding motif"/>
    <property type="match status" value="1"/>
</dbReference>
<comment type="caution">
    <text evidence="3">The sequence shown here is derived from an EMBL/GenBank/DDBJ whole genome shotgun (WGS) entry which is preliminary data.</text>
</comment>
<organism evidence="3 4">
    <name type="scientific">Brevundimonas halotolerans</name>
    <dbReference type="NCBI Taxonomy" id="69670"/>
    <lineage>
        <taxon>Bacteria</taxon>
        <taxon>Pseudomonadati</taxon>
        <taxon>Pseudomonadota</taxon>
        <taxon>Alphaproteobacteria</taxon>
        <taxon>Caulobacterales</taxon>
        <taxon>Caulobacteraceae</taxon>
        <taxon>Brevundimonas</taxon>
    </lineage>
</organism>
<dbReference type="GO" id="GO:0003723">
    <property type="term" value="F:RNA binding"/>
    <property type="evidence" value="ECO:0007669"/>
    <property type="project" value="UniProtKB-KW"/>
</dbReference>
<dbReference type="InterPro" id="IPR036986">
    <property type="entry name" value="S4_RNA-bd_sf"/>
</dbReference>
<accession>A0A7W9A354</accession>
<proteinExistence type="predicted"/>
<dbReference type="PROSITE" id="PS50889">
    <property type="entry name" value="S4"/>
    <property type="match status" value="1"/>
</dbReference>
<dbReference type="SMART" id="SM00363">
    <property type="entry name" value="S4"/>
    <property type="match status" value="1"/>
</dbReference>
<name>A0A7W9A354_9CAUL</name>
<sequence>MSDSAEICRLDVWLWRARLSPTRTEAARIIEKGRVRLTRAGQQARMSKAGYRVRPGDVVTLMRGERLVEARIVAFGTRRGPPAEAASLYEDLTRPPPEGADG</sequence>
<protein>
    <submittedName>
        <fullName evidence="3">Ribosome-associated heat shock protein Hsp15</fullName>
    </submittedName>
</protein>
<reference evidence="3 4" key="1">
    <citation type="submission" date="2020-08" db="EMBL/GenBank/DDBJ databases">
        <title>Genomic Encyclopedia of Type Strains, Phase IV (KMG-IV): sequencing the most valuable type-strain genomes for metagenomic binning, comparative biology and taxonomic classification.</title>
        <authorList>
            <person name="Goeker M."/>
        </authorList>
    </citation>
    <scope>NUCLEOTIDE SEQUENCE [LARGE SCALE GENOMIC DNA]</scope>
    <source>
        <strain evidence="3 4">DSM 24448</strain>
    </source>
</reference>